<keyword evidence="3" id="KW-0812">Transmembrane</keyword>
<keyword evidence="1 2" id="KW-0728">SH3 domain</keyword>
<comment type="caution">
    <text evidence="5">The sequence shown here is derived from an EMBL/GenBank/DDBJ whole genome shotgun (WGS) entry which is preliminary data.</text>
</comment>
<gene>
    <name evidence="5" type="ORF">BCR36DRAFT_395718</name>
</gene>
<evidence type="ECO:0000313" key="5">
    <source>
        <dbReference type="EMBL" id="ORX55954.1"/>
    </source>
</evidence>
<evidence type="ECO:0000259" key="4">
    <source>
        <dbReference type="PROSITE" id="PS50002"/>
    </source>
</evidence>
<reference evidence="5 6" key="1">
    <citation type="submission" date="2016-08" db="EMBL/GenBank/DDBJ databases">
        <title>Genomes of anaerobic fungi encode conserved fungal cellulosomes for biomass hydrolysis.</title>
        <authorList>
            <consortium name="DOE Joint Genome Institute"/>
            <person name="Haitjema C.H."/>
            <person name="Gilmore S.P."/>
            <person name="Henske J.K."/>
            <person name="Solomon K.V."/>
            <person name="De Groot R."/>
            <person name="Kuo A."/>
            <person name="Mondo S.J."/>
            <person name="Salamov A.A."/>
            <person name="Labutti K."/>
            <person name="Zhao Z."/>
            <person name="Chiniquy J."/>
            <person name="Barry K."/>
            <person name="Brewer H.M."/>
            <person name="Purvine S.O."/>
            <person name="Wright A.T."/>
            <person name="Boxma B."/>
            <person name="Van Alen T."/>
            <person name="Hackstein J.H."/>
            <person name="Baker S.E."/>
            <person name="Grigoriev I.V."/>
            <person name="O'Malley M.A."/>
        </authorList>
    </citation>
    <scope>NUCLEOTIDE SEQUENCE [LARGE SCALE GENOMIC DNA]</scope>
    <source>
        <strain evidence="6">finn</strain>
    </source>
</reference>
<dbReference type="PROSITE" id="PS50002">
    <property type="entry name" value="SH3"/>
    <property type="match status" value="1"/>
</dbReference>
<dbReference type="OrthoDB" id="5595608at2759"/>
<evidence type="ECO:0000256" key="3">
    <source>
        <dbReference type="SAM" id="Phobius"/>
    </source>
</evidence>
<protein>
    <recommendedName>
        <fullName evidence="4">SH3 domain-containing protein</fullName>
    </recommendedName>
</protein>
<dbReference type="STRING" id="1754191.A0A1Y1VHU4"/>
<reference evidence="5 6" key="2">
    <citation type="submission" date="2016-08" db="EMBL/GenBank/DDBJ databases">
        <title>Pervasive Adenine N6-methylation of Active Genes in Fungi.</title>
        <authorList>
            <consortium name="DOE Joint Genome Institute"/>
            <person name="Mondo S.J."/>
            <person name="Dannebaum R.O."/>
            <person name="Kuo R.C."/>
            <person name="Labutti K."/>
            <person name="Haridas S."/>
            <person name="Kuo A."/>
            <person name="Salamov A."/>
            <person name="Ahrendt S.R."/>
            <person name="Lipzen A."/>
            <person name="Sullivan W."/>
            <person name="Andreopoulos W.B."/>
            <person name="Clum A."/>
            <person name="Lindquist E."/>
            <person name="Daum C."/>
            <person name="Ramamoorthy G.K."/>
            <person name="Gryganskyi A."/>
            <person name="Culley D."/>
            <person name="Magnuson J.K."/>
            <person name="James T.Y."/>
            <person name="O'Malley M.A."/>
            <person name="Stajich J.E."/>
            <person name="Spatafora J.W."/>
            <person name="Visel A."/>
            <person name="Grigoriev I.V."/>
        </authorList>
    </citation>
    <scope>NUCLEOTIDE SEQUENCE [LARGE SCALE GENOMIC DNA]</scope>
    <source>
        <strain evidence="6">finn</strain>
    </source>
</reference>
<sequence length="391" mass="44728">MKSKYLYLIFLSKVFAVKNNYQPQQAVPTSGPTPTINTANPDLSEALTYYDCFSIEDSRTCDGMNIYLPDTGVYYSEASSFDKYVNSEVNNDFGILKALCQNSNIKHDVKKIAYRYSVFCGRFAYAQARWCPQNDKSNPNLRANPKLSICKSTCIEYAKSFADYGQTVCGNVDNSIGEKIKENIIKKWCNLFSDDEGCIKGVKKENEQCGYSSAQMAVEAQTFNPHNSCWDNSEQNSEVVDQLKQKATKEQNEAPKMGSIKWEVVYPLSSLAVIAIITFIFWIRQNKQYKLGYIPHSNTKMNEYDIKPSSAEPSREYVDDDFIKKFELEIPKATLNRAGSLSVKKLSISQKDKQKEKKYMIAIYNYHPQKEDELELHSGDRIRVEHEYEDG</sequence>
<keyword evidence="3" id="KW-0472">Membrane</keyword>
<feature type="transmembrane region" description="Helical" evidence="3">
    <location>
        <begin position="264"/>
        <end position="283"/>
    </location>
</feature>
<evidence type="ECO:0000313" key="6">
    <source>
        <dbReference type="Proteomes" id="UP000193719"/>
    </source>
</evidence>
<dbReference type="Proteomes" id="UP000193719">
    <property type="component" value="Unassembled WGS sequence"/>
</dbReference>
<name>A0A1Y1VHU4_9FUNG</name>
<dbReference type="EMBL" id="MCFH01000008">
    <property type="protein sequence ID" value="ORX55954.1"/>
    <property type="molecule type" value="Genomic_DNA"/>
</dbReference>
<evidence type="ECO:0000256" key="2">
    <source>
        <dbReference type="PROSITE-ProRule" id="PRU00192"/>
    </source>
</evidence>
<dbReference type="Gene3D" id="2.30.30.40">
    <property type="entry name" value="SH3 Domains"/>
    <property type="match status" value="1"/>
</dbReference>
<keyword evidence="6" id="KW-1185">Reference proteome</keyword>
<proteinExistence type="predicted"/>
<evidence type="ECO:0000256" key="1">
    <source>
        <dbReference type="ARBA" id="ARBA00022443"/>
    </source>
</evidence>
<dbReference type="SUPFAM" id="SSF50044">
    <property type="entry name" value="SH3-domain"/>
    <property type="match status" value="1"/>
</dbReference>
<organism evidence="5 6">
    <name type="scientific">Piromyces finnis</name>
    <dbReference type="NCBI Taxonomy" id="1754191"/>
    <lineage>
        <taxon>Eukaryota</taxon>
        <taxon>Fungi</taxon>
        <taxon>Fungi incertae sedis</taxon>
        <taxon>Chytridiomycota</taxon>
        <taxon>Chytridiomycota incertae sedis</taxon>
        <taxon>Neocallimastigomycetes</taxon>
        <taxon>Neocallimastigales</taxon>
        <taxon>Neocallimastigaceae</taxon>
        <taxon>Piromyces</taxon>
    </lineage>
</organism>
<accession>A0A1Y1VHU4</accession>
<feature type="domain" description="SH3" evidence="4">
    <location>
        <begin position="355"/>
        <end position="391"/>
    </location>
</feature>
<dbReference type="InterPro" id="IPR001452">
    <property type="entry name" value="SH3_domain"/>
</dbReference>
<dbReference type="InterPro" id="IPR036028">
    <property type="entry name" value="SH3-like_dom_sf"/>
</dbReference>
<dbReference type="AlphaFoldDB" id="A0A1Y1VHU4"/>
<keyword evidence="3" id="KW-1133">Transmembrane helix</keyword>